<dbReference type="GO" id="GO:0016747">
    <property type="term" value="F:acyltransferase activity, transferring groups other than amino-acyl groups"/>
    <property type="evidence" value="ECO:0007669"/>
    <property type="project" value="InterPro"/>
</dbReference>
<feature type="transmembrane region" description="Helical" evidence="1">
    <location>
        <begin position="409"/>
        <end position="430"/>
    </location>
</feature>
<keyword evidence="1" id="KW-0812">Transmembrane</keyword>
<proteinExistence type="predicted"/>
<feature type="transmembrane region" description="Helical" evidence="1">
    <location>
        <begin position="209"/>
        <end position="229"/>
    </location>
</feature>
<feature type="transmembrane region" description="Helical" evidence="1">
    <location>
        <begin position="353"/>
        <end position="371"/>
    </location>
</feature>
<sequence length="574" mass="63756">MQVTNSYSNGRSDAFLRWCIAVSLALLASFGYLVTSAKSTLHINIVPTADRDLLSSANDVSLTLPARIANSVVADGWARTDNTFAASAPTAGTTPSLRWRGDIFTLDYVQLNATPKSGTLDIDVDGKRTHLDLYDPFGKTFYIKLISLAPWSSIIGFDEASEAFGIFIAVIIVALLGLKWAMPRQAAAASSHGPLVSTAYFSRLDHLRFVAAALVLLYHFFHNFITNAYRSHNPLVALIADGHTGVGLFMVLSGFIFAHIGRGKEINYKRFLLARVIRIFPLYVFALVIAFSTKRWDFKPLDIVLFAIPMANFYSVQAVPYFGQLWTIGVEFQFYSIFPFLNKFTNTRGPRYLVGLLGLFILIKACYFNLYSDGRDFGYWTILGRMDQFIIGMLGAIAYNKRHRLLGNVLAFPLSALLLLGVMTVFNLQLGGYSGTAGSSVWIIWPALEASVWMLFTLTYLSWRVRIPSGLDDLLAKFGAVSFSVYVMQYVAIPQLQRYIGVVPLTSDWTLNVLITGVFIALPGVLLLSGLTYCLIERPFFAFKVRYVSQPEHAGNVRPHPAEAREAARQEVAA</sequence>
<dbReference type="Proteomes" id="UP000054978">
    <property type="component" value="Unassembled WGS sequence"/>
</dbReference>
<feature type="domain" description="Acyltransferase 3" evidence="2">
    <location>
        <begin position="203"/>
        <end position="531"/>
    </location>
</feature>
<evidence type="ECO:0000313" key="3">
    <source>
        <dbReference type="EMBL" id="SAK53544.1"/>
    </source>
</evidence>
<dbReference type="PANTHER" id="PTHR23028">
    <property type="entry name" value="ACETYLTRANSFERASE"/>
    <property type="match status" value="1"/>
</dbReference>
<dbReference type="AlphaFoldDB" id="A0A158A6T1"/>
<accession>A0A158A6T1</accession>
<keyword evidence="3" id="KW-0012">Acyltransferase</keyword>
<organism evidence="3 4">
    <name type="scientific">Caballeronia ptereochthonis</name>
    <dbReference type="NCBI Taxonomy" id="1777144"/>
    <lineage>
        <taxon>Bacteria</taxon>
        <taxon>Pseudomonadati</taxon>
        <taxon>Pseudomonadota</taxon>
        <taxon>Betaproteobacteria</taxon>
        <taxon>Burkholderiales</taxon>
        <taxon>Burkholderiaceae</taxon>
        <taxon>Caballeronia</taxon>
    </lineage>
</organism>
<protein>
    <submittedName>
        <fullName evidence="3">Acyltransferase</fullName>
    </submittedName>
</protein>
<evidence type="ECO:0000313" key="4">
    <source>
        <dbReference type="Proteomes" id="UP000054978"/>
    </source>
</evidence>
<dbReference type="EMBL" id="FCOB02000005">
    <property type="protein sequence ID" value="SAK53544.1"/>
    <property type="molecule type" value="Genomic_DNA"/>
</dbReference>
<feature type="transmembrane region" description="Helical" evidence="1">
    <location>
        <begin position="513"/>
        <end position="536"/>
    </location>
</feature>
<feature type="transmembrane region" description="Helical" evidence="1">
    <location>
        <begin position="163"/>
        <end position="182"/>
    </location>
</feature>
<dbReference type="OrthoDB" id="9814807at2"/>
<dbReference type="Pfam" id="PF01757">
    <property type="entry name" value="Acyl_transf_3"/>
    <property type="match status" value="1"/>
</dbReference>
<feature type="transmembrane region" description="Helical" evidence="1">
    <location>
        <begin position="442"/>
        <end position="462"/>
    </location>
</feature>
<reference evidence="3" key="1">
    <citation type="submission" date="2016-01" db="EMBL/GenBank/DDBJ databases">
        <authorList>
            <person name="Peeters C."/>
        </authorList>
    </citation>
    <scope>NUCLEOTIDE SEQUENCE [LARGE SCALE GENOMIC DNA]</scope>
    <source>
        <strain evidence="3">LMG 29326</strain>
    </source>
</reference>
<feature type="transmembrane region" description="Helical" evidence="1">
    <location>
        <begin position="15"/>
        <end position="34"/>
    </location>
</feature>
<gene>
    <name evidence="3" type="ORF">AWB83_01404</name>
</gene>
<dbReference type="RefSeq" id="WP_087043668.1">
    <property type="nucleotide sequence ID" value="NZ_FCOB02000005.1"/>
</dbReference>
<dbReference type="InterPro" id="IPR050879">
    <property type="entry name" value="Acyltransferase_3"/>
</dbReference>
<feature type="transmembrane region" description="Helical" evidence="1">
    <location>
        <begin position="235"/>
        <end position="260"/>
    </location>
</feature>
<keyword evidence="3" id="KW-0808">Transferase</keyword>
<evidence type="ECO:0000259" key="2">
    <source>
        <dbReference type="Pfam" id="PF01757"/>
    </source>
</evidence>
<dbReference type="STRING" id="1777144.AWB83_01404"/>
<evidence type="ECO:0000256" key="1">
    <source>
        <dbReference type="SAM" id="Phobius"/>
    </source>
</evidence>
<dbReference type="GO" id="GO:0016020">
    <property type="term" value="C:membrane"/>
    <property type="evidence" value="ECO:0007669"/>
    <property type="project" value="TreeGrafter"/>
</dbReference>
<keyword evidence="4" id="KW-1185">Reference proteome</keyword>
<keyword evidence="1" id="KW-1133">Transmembrane helix</keyword>
<dbReference type="InterPro" id="IPR002656">
    <property type="entry name" value="Acyl_transf_3_dom"/>
</dbReference>
<comment type="caution">
    <text evidence="3">The sequence shown here is derived from an EMBL/GenBank/DDBJ whole genome shotgun (WGS) entry which is preliminary data.</text>
</comment>
<feature type="transmembrane region" description="Helical" evidence="1">
    <location>
        <begin position="474"/>
        <end position="493"/>
    </location>
</feature>
<feature type="transmembrane region" description="Helical" evidence="1">
    <location>
        <begin position="377"/>
        <end position="397"/>
    </location>
</feature>
<dbReference type="PANTHER" id="PTHR23028:SF53">
    <property type="entry name" value="ACYL_TRANSF_3 DOMAIN-CONTAINING PROTEIN"/>
    <property type="match status" value="1"/>
</dbReference>
<feature type="transmembrane region" description="Helical" evidence="1">
    <location>
        <begin position="272"/>
        <end position="291"/>
    </location>
</feature>
<dbReference type="GO" id="GO:0000271">
    <property type="term" value="P:polysaccharide biosynthetic process"/>
    <property type="evidence" value="ECO:0007669"/>
    <property type="project" value="TreeGrafter"/>
</dbReference>
<keyword evidence="1" id="KW-0472">Membrane</keyword>
<name>A0A158A6T1_9BURK</name>